<keyword evidence="5" id="KW-0999">Mitochondrion inner membrane</keyword>
<keyword evidence="4 10" id="KW-0812">Transmembrane</keyword>
<evidence type="ECO:0000256" key="7">
    <source>
        <dbReference type="ARBA" id="ARBA00023128"/>
    </source>
</evidence>
<feature type="transmembrane region" description="Helical" evidence="10">
    <location>
        <begin position="52"/>
        <end position="70"/>
    </location>
</feature>
<proteinExistence type="inferred from homology"/>
<accession>A0A2W1BG44</accession>
<sequence>MNPCDLPPCPPCPPPPPYPVCPQTCPPGPPPPPSRSKPTMRGLHWSQTKRKILQAIIVSVAAGACVYVFLGSRRRETYRDFYSKGEFDEWAHEMAIKGLFQGVPASSLKE</sequence>
<evidence type="ECO:0000313" key="12">
    <source>
        <dbReference type="Proteomes" id="UP000249218"/>
    </source>
</evidence>
<organism evidence="11 12">
    <name type="scientific">Helicoverpa armigera</name>
    <name type="common">Cotton bollworm</name>
    <name type="synonym">Heliothis armigera</name>
    <dbReference type="NCBI Taxonomy" id="29058"/>
    <lineage>
        <taxon>Eukaryota</taxon>
        <taxon>Metazoa</taxon>
        <taxon>Ecdysozoa</taxon>
        <taxon>Arthropoda</taxon>
        <taxon>Hexapoda</taxon>
        <taxon>Insecta</taxon>
        <taxon>Pterygota</taxon>
        <taxon>Neoptera</taxon>
        <taxon>Endopterygota</taxon>
        <taxon>Lepidoptera</taxon>
        <taxon>Glossata</taxon>
        <taxon>Ditrysia</taxon>
        <taxon>Noctuoidea</taxon>
        <taxon>Noctuidae</taxon>
        <taxon>Heliothinae</taxon>
        <taxon>Helicoverpa</taxon>
    </lineage>
</organism>
<dbReference type="PANTHER" id="PTHR48416:SF1">
    <property type="entry name" value="CYTOCHROME C OXIDASE SUBUNIT 6C"/>
    <property type="match status" value="1"/>
</dbReference>
<dbReference type="EMBL" id="KZ150117">
    <property type="protein sequence ID" value="PZC73251.1"/>
    <property type="molecule type" value="Genomic_DNA"/>
</dbReference>
<comment type="similarity">
    <text evidence="3">Belongs to the cytochrome c oxidase subunit 6c family.</text>
</comment>
<comment type="subcellular location">
    <subcellularLocation>
        <location evidence="1">Mitochondrion inner membrane</location>
        <topology evidence="1">Single-pass membrane protein</topology>
    </subcellularLocation>
</comment>
<keyword evidence="7" id="KW-0496">Mitochondrion</keyword>
<keyword evidence="12" id="KW-1185">Reference proteome</keyword>
<evidence type="ECO:0000256" key="6">
    <source>
        <dbReference type="ARBA" id="ARBA00022989"/>
    </source>
</evidence>
<gene>
    <name evidence="11" type="primary">HaOG209748</name>
    <name evidence="11" type="ORF">B5X24_HaOG209748</name>
</gene>
<evidence type="ECO:0000256" key="10">
    <source>
        <dbReference type="SAM" id="Phobius"/>
    </source>
</evidence>
<dbReference type="AlphaFoldDB" id="A0A2W1BG44"/>
<dbReference type="GO" id="GO:0005743">
    <property type="term" value="C:mitochondrial inner membrane"/>
    <property type="evidence" value="ECO:0007669"/>
    <property type="project" value="UniProtKB-SubCell"/>
</dbReference>
<dbReference type="SUPFAM" id="SSF81415">
    <property type="entry name" value="Mitochondrial cytochrome c oxidase subunit VIc"/>
    <property type="match status" value="1"/>
</dbReference>
<dbReference type="InterPro" id="IPR034884">
    <property type="entry name" value="Cytochrome_c_oxidase_VIc/VIIs"/>
</dbReference>
<evidence type="ECO:0000256" key="3">
    <source>
        <dbReference type="ARBA" id="ARBA00007204"/>
    </source>
</evidence>
<comment type="pathway">
    <text evidence="2">Energy metabolism; oxidative phosphorylation.</text>
</comment>
<dbReference type="Gene3D" id="4.10.93.10">
    <property type="entry name" value="Mitochondrial cytochrome c oxidase subunit VIc/VIIs"/>
    <property type="match status" value="1"/>
</dbReference>
<evidence type="ECO:0000256" key="1">
    <source>
        <dbReference type="ARBA" id="ARBA00004434"/>
    </source>
</evidence>
<protein>
    <submittedName>
        <fullName evidence="11">Uncharacterized protein</fullName>
    </submittedName>
</protein>
<dbReference type="Proteomes" id="UP000249218">
    <property type="component" value="Unassembled WGS sequence"/>
</dbReference>
<evidence type="ECO:0000256" key="8">
    <source>
        <dbReference type="ARBA" id="ARBA00023136"/>
    </source>
</evidence>
<evidence type="ECO:0000256" key="4">
    <source>
        <dbReference type="ARBA" id="ARBA00022692"/>
    </source>
</evidence>
<dbReference type="InterPro" id="IPR037169">
    <property type="entry name" value="Cytochrome_c_oxidase_VIc_sf"/>
</dbReference>
<evidence type="ECO:0000256" key="2">
    <source>
        <dbReference type="ARBA" id="ARBA00004673"/>
    </source>
</evidence>
<keyword evidence="8 10" id="KW-0472">Membrane</keyword>
<evidence type="ECO:0000313" key="11">
    <source>
        <dbReference type="EMBL" id="PZC73251.1"/>
    </source>
</evidence>
<keyword evidence="6 10" id="KW-1133">Transmembrane helix</keyword>
<evidence type="ECO:0000256" key="5">
    <source>
        <dbReference type="ARBA" id="ARBA00022792"/>
    </source>
</evidence>
<name>A0A2W1BG44_HELAM</name>
<feature type="region of interest" description="Disordered" evidence="9">
    <location>
        <begin position="24"/>
        <end position="44"/>
    </location>
</feature>
<dbReference type="InterPro" id="IPR051389">
    <property type="entry name" value="Cytochrome_c_oxidase_VIc"/>
</dbReference>
<reference evidence="11 12" key="1">
    <citation type="journal article" date="2017" name="BMC Biol.">
        <title>Genomic innovations, transcriptional plasticity and gene loss underlying the evolution and divergence of two highly polyphagous and invasive Helicoverpa pest species.</title>
        <authorList>
            <person name="Pearce S.L."/>
            <person name="Clarke D.F."/>
            <person name="East P.D."/>
            <person name="Elfekih S."/>
            <person name="Gordon K.H."/>
            <person name="Jermiin L.S."/>
            <person name="McGaughran A."/>
            <person name="Oakeshott J.G."/>
            <person name="Papanikolaou A."/>
            <person name="Perera O.P."/>
            <person name="Rane R.V."/>
            <person name="Richards S."/>
            <person name="Tay W.T."/>
            <person name="Walsh T.K."/>
            <person name="Anderson A."/>
            <person name="Anderson C.J."/>
            <person name="Asgari S."/>
            <person name="Board P.G."/>
            <person name="Bretschneider A."/>
            <person name="Campbell P.M."/>
            <person name="Chertemps T."/>
            <person name="Christeller J.T."/>
            <person name="Coppin C.W."/>
            <person name="Downes S.J."/>
            <person name="Duan G."/>
            <person name="Farnsworth C.A."/>
            <person name="Good R.T."/>
            <person name="Han L.B."/>
            <person name="Han Y.C."/>
            <person name="Hatje K."/>
            <person name="Horne I."/>
            <person name="Huang Y.P."/>
            <person name="Hughes D.S."/>
            <person name="Jacquin-Joly E."/>
            <person name="James W."/>
            <person name="Jhangiani S."/>
            <person name="Kollmar M."/>
            <person name="Kuwar S.S."/>
            <person name="Li S."/>
            <person name="Liu N.Y."/>
            <person name="Maibeche M.T."/>
            <person name="Miller J.R."/>
            <person name="Montagne N."/>
            <person name="Perry T."/>
            <person name="Qu J."/>
            <person name="Song S.V."/>
            <person name="Sutton G.G."/>
            <person name="Vogel H."/>
            <person name="Walenz B.P."/>
            <person name="Xu W."/>
            <person name="Zhang H.J."/>
            <person name="Zou Z."/>
            <person name="Batterham P."/>
            <person name="Edwards O.R."/>
            <person name="Feyereisen R."/>
            <person name="Gibbs R.A."/>
            <person name="Heckel D.G."/>
            <person name="McGrath A."/>
            <person name="Robin C."/>
            <person name="Scherer S.E."/>
            <person name="Worley K.C."/>
            <person name="Wu Y.D."/>
        </authorList>
    </citation>
    <scope>NUCLEOTIDE SEQUENCE [LARGE SCALE GENOMIC DNA]</scope>
    <source>
        <strain evidence="11">Harm_GR_Male_#8</strain>
        <tissue evidence="11">Whole organism</tissue>
    </source>
</reference>
<evidence type="ECO:0000256" key="9">
    <source>
        <dbReference type="SAM" id="MobiDB-lite"/>
    </source>
</evidence>
<dbReference type="Pfam" id="PF02937">
    <property type="entry name" value="COX6C"/>
    <property type="match status" value="1"/>
</dbReference>
<feature type="compositionally biased region" description="Pro residues" evidence="9">
    <location>
        <begin position="24"/>
        <end position="35"/>
    </location>
</feature>
<dbReference type="PANTHER" id="PTHR48416">
    <property type="entry name" value="CYTOCHROME C OXIDASE SUBUNIT 6C"/>
    <property type="match status" value="1"/>
</dbReference>